<comment type="caution">
    <text evidence="3">The sequence shown here is derived from an EMBL/GenBank/DDBJ whole genome shotgun (WGS) entry which is preliminary data.</text>
</comment>
<reference evidence="3 4" key="1">
    <citation type="journal article" date="2016" name="Nat. Commun.">
        <title>Extremotolerant tardigrade genome and improved radiotolerance of human cultured cells by tardigrade-unique protein.</title>
        <authorList>
            <person name="Hashimoto T."/>
            <person name="Horikawa D.D."/>
            <person name="Saito Y."/>
            <person name="Kuwahara H."/>
            <person name="Kozuka-Hata H."/>
            <person name="Shin-I T."/>
            <person name="Minakuchi Y."/>
            <person name="Ohishi K."/>
            <person name="Motoyama A."/>
            <person name="Aizu T."/>
            <person name="Enomoto A."/>
            <person name="Kondo K."/>
            <person name="Tanaka S."/>
            <person name="Hara Y."/>
            <person name="Koshikawa S."/>
            <person name="Sagara H."/>
            <person name="Miura T."/>
            <person name="Yokobori S."/>
            <person name="Miyagawa K."/>
            <person name="Suzuki Y."/>
            <person name="Kubo T."/>
            <person name="Oyama M."/>
            <person name="Kohara Y."/>
            <person name="Fujiyama A."/>
            <person name="Arakawa K."/>
            <person name="Katayama T."/>
            <person name="Toyoda A."/>
            <person name="Kunieda T."/>
        </authorList>
    </citation>
    <scope>NUCLEOTIDE SEQUENCE [LARGE SCALE GENOMIC DNA]</scope>
    <source>
        <strain evidence="3 4">YOKOZUNA-1</strain>
    </source>
</reference>
<evidence type="ECO:0000256" key="2">
    <source>
        <dbReference type="SAM" id="SignalP"/>
    </source>
</evidence>
<dbReference type="EMBL" id="BDGG01000002">
    <property type="protein sequence ID" value="GAU91547.1"/>
    <property type="molecule type" value="Genomic_DNA"/>
</dbReference>
<organism evidence="3 4">
    <name type="scientific">Ramazzottius varieornatus</name>
    <name type="common">Water bear</name>
    <name type="synonym">Tardigrade</name>
    <dbReference type="NCBI Taxonomy" id="947166"/>
    <lineage>
        <taxon>Eukaryota</taxon>
        <taxon>Metazoa</taxon>
        <taxon>Ecdysozoa</taxon>
        <taxon>Tardigrada</taxon>
        <taxon>Eutardigrada</taxon>
        <taxon>Parachela</taxon>
        <taxon>Hypsibioidea</taxon>
        <taxon>Ramazzottiidae</taxon>
        <taxon>Ramazzottius</taxon>
    </lineage>
</organism>
<feature type="region of interest" description="Disordered" evidence="1">
    <location>
        <begin position="30"/>
        <end position="62"/>
    </location>
</feature>
<evidence type="ECO:0000313" key="4">
    <source>
        <dbReference type="Proteomes" id="UP000186922"/>
    </source>
</evidence>
<evidence type="ECO:0000256" key="1">
    <source>
        <dbReference type="SAM" id="MobiDB-lite"/>
    </source>
</evidence>
<keyword evidence="4" id="KW-1185">Reference proteome</keyword>
<feature type="chain" id="PRO_5008897714" evidence="2">
    <location>
        <begin position="21"/>
        <end position="62"/>
    </location>
</feature>
<dbReference type="AlphaFoldDB" id="A0A1D1UWD1"/>
<sequence length="62" mass="6346">MAAQKHLLIVLLVAATGADAARFPSRFSMRTNHRQVVPGNGDQSSGSGFLNSADSSVTSAGS</sequence>
<feature type="compositionally biased region" description="Polar residues" evidence="1">
    <location>
        <begin position="41"/>
        <end position="62"/>
    </location>
</feature>
<protein>
    <submittedName>
        <fullName evidence="3">Uncharacterized protein</fullName>
    </submittedName>
</protein>
<feature type="signal peptide" evidence="2">
    <location>
        <begin position="1"/>
        <end position="20"/>
    </location>
</feature>
<gene>
    <name evidence="3" type="primary">RvY_03779-1</name>
    <name evidence="3" type="synonym">RvY_03779.1</name>
    <name evidence="3" type="ORF">RvY_03779</name>
</gene>
<evidence type="ECO:0000313" key="3">
    <source>
        <dbReference type="EMBL" id="GAU91547.1"/>
    </source>
</evidence>
<accession>A0A1D1UWD1</accession>
<name>A0A1D1UWD1_RAMVA</name>
<keyword evidence="2" id="KW-0732">Signal</keyword>
<dbReference type="Proteomes" id="UP000186922">
    <property type="component" value="Unassembled WGS sequence"/>
</dbReference>
<proteinExistence type="predicted"/>